<dbReference type="EMBL" id="JARWAI010000003">
    <property type="protein sequence ID" value="MDR5874384.1"/>
    <property type="molecule type" value="Genomic_DNA"/>
</dbReference>
<keyword evidence="2" id="KW-0732">Signal</keyword>
<gene>
    <name evidence="3" type="ORF">QC815_05545</name>
</gene>
<evidence type="ECO:0000313" key="3">
    <source>
        <dbReference type="EMBL" id="MDR5874384.1"/>
    </source>
</evidence>
<dbReference type="Pfam" id="PF07012">
    <property type="entry name" value="Curlin_rpt"/>
    <property type="match status" value="1"/>
</dbReference>
<proteinExistence type="inferred from homology"/>
<comment type="similarity">
    <text evidence="1">Belongs to the CsgA/CsgB family.</text>
</comment>
<evidence type="ECO:0008006" key="5">
    <source>
        <dbReference type="Google" id="ProtNLM"/>
    </source>
</evidence>
<sequence length="189" mass="20554">MEIKWVGSIVSQRGITFRDTQASLFFGLVTVLMAFSVTVSAKENQVNNEQAQMFITENSVQLDSFEEAFAQSRANVAVIRQIGDGNTNLINQGRSRQDKANLASIVQNGNYNDAMINQKGSDNTGLIRQDGNRHEANITQIGNSLDSQIIQNGQNSNVSISHSGSGSYGISIEQQAFSGNARSVTVETY</sequence>
<evidence type="ECO:0000256" key="1">
    <source>
        <dbReference type="ARBA" id="ARBA00009766"/>
    </source>
</evidence>
<comment type="caution">
    <text evidence="3">The sequence shown here is derived from an EMBL/GenBank/DDBJ whole genome shotgun (WGS) entry which is preliminary data.</text>
</comment>
<dbReference type="Proteomes" id="UP001269267">
    <property type="component" value="Unassembled WGS sequence"/>
</dbReference>
<keyword evidence="4" id="KW-1185">Reference proteome</keyword>
<evidence type="ECO:0000313" key="4">
    <source>
        <dbReference type="Proteomes" id="UP001269267"/>
    </source>
</evidence>
<name>A0ABU1GBF3_9GAMM</name>
<protein>
    <recommendedName>
        <fullName evidence="5">Minor curlin subunit</fullName>
    </recommendedName>
</protein>
<dbReference type="InterPro" id="IPR009742">
    <property type="entry name" value="Curlin_rpt"/>
</dbReference>
<reference evidence="3 4" key="1">
    <citation type="submission" date="2023-04" db="EMBL/GenBank/DDBJ databases">
        <title>A long-awaited taxogenomic arrangement of the family Halomonadaceae.</title>
        <authorList>
            <person name="De La Haba R."/>
            <person name="Chuvochina M."/>
            <person name="Wittouck S."/>
            <person name="Arahal D.R."/>
            <person name="Sanchez-Porro C."/>
            <person name="Hugenholtz P."/>
            <person name="Ventosa A."/>
        </authorList>
    </citation>
    <scope>NUCLEOTIDE SEQUENCE [LARGE SCALE GENOMIC DNA]</scope>
    <source>
        <strain evidence="3 4">DSM 18042</strain>
    </source>
</reference>
<accession>A0ABU1GBF3</accession>
<dbReference type="RefSeq" id="WP_309767384.1">
    <property type="nucleotide sequence ID" value="NZ_JARWAI010000003.1"/>
</dbReference>
<organism evidence="3 4">
    <name type="scientific">Vreelandella gomseomensis</name>
    <dbReference type="NCBI Taxonomy" id="370766"/>
    <lineage>
        <taxon>Bacteria</taxon>
        <taxon>Pseudomonadati</taxon>
        <taxon>Pseudomonadota</taxon>
        <taxon>Gammaproteobacteria</taxon>
        <taxon>Oceanospirillales</taxon>
        <taxon>Halomonadaceae</taxon>
        <taxon>Vreelandella</taxon>
    </lineage>
</organism>
<evidence type="ECO:0000256" key="2">
    <source>
        <dbReference type="ARBA" id="ARBA00022729"/>
    </source>
</evidence>